<evidence type="ECO:0000259" key="10">
    <source>
        <dbReference type="PROSITE" id="PS51352"/>
    </source>
</evidence>
<feature type="site" description="Contributes to redox potential value" evidence="8">
    <location>
        <position position="33"/>
    </location>
</feature>
<feature type="domain" description="Thioredoxin" evidence="10">
    <location>
        <begin position="1"/>
        <end position="107"/>
    </location>
</feature>
<name>A0A6H9Z2Y3_9ACTN</name>
<dbReference type="PIRSF" id="PIRSF000077">
    <property type="entry name" value="Thioredoxin"/>
    <property type="match status" value="1"/>
</dbReference>
<evidence type="ECO:0000256" key="3">
    <source>
        <dbReference type="ARBA" id="ARBA00022982"/>
    </source>
</evidence>
<dbReference type="FunFam" id="3.40.30.10:FF:000001">
    <property type="entry name" value="Thioredoxin"/>
    <property type="match status" value="1"/>
</dbReference>
<dbReference type="Gene3D" id="3.40.30.10">
    <property type="entry name" value="Glutaredoxin"/>
    <property type="match status" value="1"/>
</dbReference>
<dbReference type="SUPFAM" id="SSF52833">
    <property type="entry name" value="Thioredoxin-like"/>
    <property type="match status" value="1"/>
</dbReference>
<dbReference type="InterPro" id="IPR017937">
    <property type="entry name" value="Thioredoxin_CS"/>
</dbReference>
<protein>
    <recommendedName>
        <fullName evidence="6 7">Thioredoxin</fullName>
    </recommendedName>
</protein>
<evidence type="ECO:0000256" key="5">
    <source>
        <dbReference type="ARBA" id="ARBA00023284"/>
    </source>
</evidence>
<dbReference type="PROSITE" id="PS51352">
    <property type="entry name" value="THIOREDOXIN_2"/>
    <property type="match status" value="1"/>
</dbReference>
<dbReference type="CDD" id="cd02947">
    <property type="entry name" value="TRX_family"/>
    <property type="match status" value="1"/>
</dbReference>
<gene>
    <name evidence="11" type="primary">trxA</name>
    <name evidence="11" type="ORF">F8566_14935</name>
</gene>
<feature type="active site" description="Nucleophile" evidence="8">
    <location>
        <position position="32"/>
    </location>
</feature>
<dbReference type="Pfam" id="PF00085">
    <property type="entry name" value="Thioredoxin"/>
    <property type="match status" value="1"/>
</dbReference>
<evidence type="ECO:0000256" key="6">
    <source>
        <dbReference type="NCBIfam" id="TIGR01068"/>
    </source>
</evidence>
<comment type="caution">
    <text evidence="11">The sequence shown here is derived from an EMBL/GenBank/DDBJ whole genome shotgun (WGS) entry which is preliminary data.</text>
</comment>
<dbReference type="OrthoDB" id="9790390at2"/>
<evidence type="ECO:0000256" key="8">
    <source>
        <dbReference type="PIRSR" id="PIRSR000077-1"/>
    </source>
</evidence>
<evidence type="ECO:0000256" key="7">
    <source>
        <dbReference type="PIRNR" id="PIRNR000077"/>
    </source>
</evidence>
<evidence type="ECO:0000313" key="11">
    <source>
        <dbReference type="EMBL" id="KAB2349029.1"/>
    </source>
</evidence>
<feature type="active site" description="Nucleophile" evidence="8">
    <location>
        <position position="35"/>
    </location>
</feature>
<feature type="disulfide bond" description="Redox-active" evidence="9">
    <location>
        <begin position="32"/>
        <end position="35"/>
    </location>
</feature>
<dbReference type="PANTHER" id="PTHR45663:SF11">
    <property type="entry name" value="GEO12009P1"/>
    <property type="match status" value="1"/>
</dbReference>
<keyword evidence="12" id="KW-1185">Reference proteome</keyword>
<dbReference type="InterPro" id="IPR036249">
    <property type="entry name" value="Thioredoxin-like_sf"/>
</dbReference>
<dbReference type="PROSITE" id="PS00194">
    <property type="entry name" value="THIOREDOXIN_1"/>
    <property type="match status" value="1"/>
</dbReference>
<evidence type="ECO:0000313" key="12">
    <source>
        <dbReference type="Proteomes" id="UP000468735"/>
    </source>
</evidence>
<evidence type="ECO:0000256" key="2">
    <source>
        <dbReference type="ARBA" id="ARBA00022448"/>
    </source>
</evidence>
<keyword evidence="2" id="KW-0813">Transport</keyword>
<feature type="site" description="Deprotonates C-terminal active site Cys" evidence="8">
    <location>
        <position position="26"/>
    </location>
</feature>
<dbReference type="Proteomes" id="UP000468735">
    <property type="component" value="Unassembled WGS sequence"/>
</dbReference>
<evidence type="ECO:0000256" key="4">
    <source>
        <dbReference type="ARBA" id="ARBA00023157"/>
    </source>
</evidence>
<dbReference type="AlphaFoldDB" id="A0A6H9Z2Y3"/>
<accession>A0A6H9Z2Y3</accession>
<dbReference type="InterPro" id="IPR013766">
    <property type="entry name" value="Thioredoxin_domain"/>
</dbReference>
<evidence type="ECO:0000256" key="9">
    <source>
        <dbReference type="PIRSR" id="PIRSR000077-4"/>
    </source>
</evidence>
<feature type="site" description="Contributes to redox potential value" evidence="8">
    <location>
        <position position="34"/>
    </location>
</feature>
<proteinExistence type="inferred from homology"/>
<evidence type="ECO:0000256" key="1">
    <source>
        <dbReference type="ARBA" id="ARBA00008987"/>
    </source>
</evidence>
<dbReference type="GO" id="GO:0005829">
    <property type="term" value="C:cytosol"/>
    <property type="evidence" value="ECO:0007669"/>
    <property type="project" value="TreeGrafter"/>
</dbReference>
<keyword evidence="3" id="KW-0249">Electron transport</keyword>
<organism evidence="11 12">
    <name type="scientific">Actinomadura rudentiformis</name>
    <dbReference type="NCBI Taxonomy" id="359158"/>
    <lineage>
        <taxon>Bacteria</taxon>
        <taxon>Bacillati</taxon>
        <taxon>Actinomycetota</taxon>
        <taxon>Actinomycetes</taxon>
        <taxon>Streptosporangiales</taxon>
        <taxon>Thermomonosporaceae</taxon>
        <taxon>Actinomadura</taxon>
    </lineage>
</organism>
<dbReference type="PANTHER" id="PTHR45663">
    <property type="entry name" value="GEO12009P1"/>
    <property type="match status" value="1"/>
</dbReference>
<dbReference type="GO" id="GO:0045454">
    <property type="term" value="P:cell redox homeostasis"/>
    <property type="evidence" value="ECO:0007669"/>
    <property type="project" value="TreeGrafter"/>
</dbReference>
<comment type="similarity">
    <text evidence="1 7">Belongs to the thioredoxin family.</text>
</comment>
<dbReference type="NCBIfam" id="TIGR01068">
    <property type="entry name" value="thioredoxin"/>
    <property type="match status" value="1"/>
</dbReference>
<keyword evidence="5 9" id="KW-0676">Redox-active center</keyword>
<dbReference type="InterPro" id="IPR005746">
    <property type="entry name" value="Thioredoxin"/>
</dbReference>
<sequence length="107" mass="11991">MTTMIELTGETFDEQVLRGGTPVLVDFWAEWCPPCRMIAPILEEIETEYRGRLTIAKLNGDNHPGIAQRYGVMGLPTLNLYRDGQVALQIVGARSKRRLLADLAPHL</sequence>
<dbReference type="PRINTS" id="PR00421">
    <property type="entry name" value="THIOREDOXIN"/>
</dbReference>
<dbReference type="EMBL" id="WBMT01000006">
    <property type="protein sequence ID" value="KAB2349029.1"/>
    <property type="molecule type" value="Genomic_DNA"/>
</dbReference>
<keyword evidence="4 9" id="KW-1015">Disulfide bond</keyword>
<reference evidence="11 12" key="1">
    <citation type="submission" date="2019-09" db="EMBL/GenBank/DDBJ databases">
        <title>Actinomadura physcomitrii sp. nov., a novel actinomycete isolated from moss [Physcomitrium sphaericum (Ludw) Fuernr].</title>
        <authorList>
            <person name="Zhuang X."/>
            <person name="Liu C."/>
        </authorList>
    </citation>
    <scope>NUCLEOTIDE SEQUENCE [LARGE SCALE GENOMIC DNA]</scope>
    <source>
        <strain evidence="11 12">HMC1</strain>
    </source>
</reference>
<dbReference type="GO" id="GO:0015035">
    <property type="term" value="F:protein-disulfide reductase activity"/>
    <property type="evidence" value="ECO:0007669"/>
    <property type="project" value="UniProtKB-UniRule"/>
</dbReference>